<evidence type="ECO:0000313" key="1">
    <source>
        <dbReference type="EMBL" id="OQD81347.1"/>
    </source>
</evidence>
<name>A0A1V6PXA8_9EURO</name>
<dbReference type="InterPro" id="IPR021858">
    <property type="entry name" value="Fun_TF"/>
</dbReference>
<dbReference type="AlphaFoldDB" id="A0A1V6PXA8"/>
<dbReference type="PANTHER" id="PTHR37540:SF5">
    <property type="entry name" value="TRANSCRIPTION FACTOR DOMAIN-CONTAINING PROTEIN"/>
    <property type="match status" value="1"/>
</dbReference>
<keyword evidence="2" id="KW-1185">Reference proteome</keyword>
<dbReference type="Proteomes" id="UP000191672">
    <property type="component" value="Unassembled WGS sequence"/>
</dbReference>
<comment type="caution">
    <text evidence="1">The sequence shown here is derived from an EMBL/GenBank/DDBJ whole genome shotgun (WGS) entry which is preliminary data.</text>
</comment>
<sequence length="261" mass="29428">MSSAFQMLAAESPKLRALLSQDKMQHSQQPIFSVLDELVLQNFPAVFRKGLDDHALLSAAMLRISFAITDGYIDVECLRYQGQALSSIRRRMSSPDMATTESTLGAILLLVGVEVYSHLLGADFVDVLKDVFALQCIRDSTFFGKEDTIAMANIDNHQASIQSRLSHLSLQLLCKLQEVNPDLLWDDWPELLAWLLHIGGAFAPTGNIRSAYLALLHLNRNTRLENLYSSWPSLLEILKQFIWSEKAFEAQVKAFYEESHI</sequence>
<dbReference type="EMBL" id="MDYN01000028">
    <property type="protein sequence ID" value="OQD81347.1"/>
    <property type="molecule type" value="Genomic_DNA"/>
</dbReference>
<reference evidence="2" key="1">
    <citation type="journal article" date="2017" name="Nat. Microbiol.">
        <title>Global analysis of biosynthetic gene clusters reveals vast potential of secondary metabolite production in Penicillium species.</title>
        <authorList>
            <person name="Nielsen J.C."/>
            <person name="Grijseels S."/>
            <person name="Prigent S."/>
            <person name="Ji B."/>
            <person name="Dainat J."/>
            <person name="Nielsen K.F."/>
            <person name="Frisvad J.C."/>
            <person name="Workman M."/>
            <person name="Nielsen J."/>
        </authorList>
    </citation>
    <scope>NUCLEOTIDE SEQUENCE [LARGE SCALE GENOMIC DNA]</scope>
    <source>
        <strain evidence="2">IBT 31811</strain>
    </source>
</reference>
<dbReference type="PANTHER" id="PTHR37540">
    <property type="entry name" value="TRANSCRIPTION FACTOR (ACR-2), PUTATIVE-RELATED-RELATED"/>
    <property type="match status" value="1"/>
</dbReference>
<evidence type="ECO:0000313" key="2">
    <source>
        <dbReference type="Proteomes" id="UP000191672"/>
    </source>
</evidence>
<protein>
    <submittedName>
        <fullName evidence="1">Uncharacterized protein</fullName>
    </submittedName>
</protein>
<accession>A0A1V6PXA8</accession>
<dbReference type="STRING" id="416450.A0A1V6PXA8"/>
<gene>
    <name evidence="1" type="ORF">PENANT_c028G03103</name>
</gene>
<proteinExistence type="predicted"/>
<dbReference type="Pfam" id="PF11951">
    <property type="entry name" value="Fungal_trans_2"/>
    <property type="match status" value="1"/>
</dbReference>
<organism evidence="1 2">
    <name type="scientific">Penicillium antarcticum</name>
    <dbReference type="NCBI Taxonomy" id="416450"/>
    <lineage>
        <taxon>Eukaryota</taxon>
        <taxon>Fungi</taxon>
        <taxon>Dikarya</taxon>
        <taxon>Ascomycota</taxon>
        <taxon>Pezizomycotina</taxon>
        <taxon>Eurotiomycetes</taxon>
        <taxon>Eurotiomycetidae</taxon>
        <taxon>Eurotiales</taxon>
        <taxon>Aspergillaceae</taxon>
        <taxon>Penicillium</taxon>
    </lineage>
</organism>